<evidence type="ECO:0000256" key="6">
    <source>
        <dbReference type="ARBA" id="ARBA00022989"/>
    </source>
</evidence>
<keyword evidence="4 9" id="KW-0812">Transmembrane</keyword>
<name>A0A9D1IL81_9BACT</name>
<proteinExistence type="inferred from homology"/>
<dbReference type="PANTHER" id="PTHR30625:SF15">
    <property type="entry name" value="BIOPOLYMER TRANSPORT PROTEIN EXBB"/>
    <property type="match status" value="1"/>
</dbReference>
<comment type="subcellular location">
    <subcellularLocation>
        <location evidence="1">Cell membrane</location>
        <topology evidence="1">Multi-pass membrane protein</topology>
    </subcellularLocation>
    <subcellularLocation>
        <location evidence="8">Membrane</location>
        <topology evidence="8">Multi-pass membrane protein</topology>
    </subcellularLocation>
</comment>
<evidence type="ECO:0000256" key="3">
    <source>
        <dbReference type="ARBA" id="ARBA00022475"/>
    </source>
</evidence>
<feature type="transmembrane region" description="Helical" evidence="9">
    <location>
        <begin position="190"/>
        <end position="216"/>
    </location>
</feature>
<comment type="similarity">
    <text evidence="8">Belongs to the exbB/tolQ family.</text>
</comment>
<sequence>MEAQKPNTPQKPVAAKSKKTQGEHKVRGIKNAFLVILCCAVIAVCLYIFVFGDASHFDPQTGHPLPGDFLGTIYMGGVIVPVLQTLLLTVIVLSVERWIALHSAKGTGSITKFVANVKACLVKGDIAAAEALCAKQKGSVAAVVKSALLKYKEMDQNTVLTKEQKLTSLQQAVEEATALEMPALQQNLPIVATMTTLGTLVGLLGTVLGMIRSFAALGAGGGSVDSMQLSVGISEALINTAFGIATGALAVISYNFYTNKIDNLTYAIDEIGFSIVQTFAATH</sequence>
<organism evidence="11 12">
    <name type="scientific">Candidatus Limisoma intestinavium</name>
    <dbReference type="NCBI Taxonomy" id="2840856"/>
    <lineage>
        <taxon>Bacteria</taxon>
        <taxon>Pseudomonadati</taxon>
        <taxon>Bacteroidota</taxon>
        <taxon>Bacteroidia</taxon>
        <taxon>Bacteroidales</taxon>
        <taxon>Candidatus Limisoma</taxon>
    </lineage>
</organism>
<evidence type="ECO:0000313" key="12">
    <source>
        <dbReference type="Proteomes" id="UP000824076"/>
    </source>
</evidence>
<evidence type="ECO:0000256" key="2">
    <source>
        <dbReference type="ARBA" id="ARBA00022448"/>
    </source>
</evidence>
<reference evidence="11" key="1">
    <citation type="submission" date="2020-10" db="EMBL/GenBank/DDBJ databases">
        <authorList>
            <person name="Gilroy R."/>
        </authorList>
    </citation>
    <scope>NUCLEOTIDE SEQUENCE</scope>
    <source>
        <strain evidence="11">17073</strain>
    </source>
</reference>
<comment type="caution">
    <text evidence="11">The sequence shown here is derived from an EMBL/GenBank/DDBJ whole genome shotgun (WGS) entry which is preliminary data.</text>
</comment>
<dbReference type="Pfam" id="PF01618">
    <property type="entry name" value="MotA_ExbB"/>
    <property type="match status" value="1"/>
</dbReference>
<keyword evidence="2 8" id="KW-0813">Transport</keyword>
<evidence type="ECO:0000256" key="7">
    <source>
        <dbReference type="ARBA" id="ARBA00023136"/>
    </source>
</evidence>
<dbReference type="PANTHER" id="PTHR30625">
    <property type="entry name" value="PROTEIN TOLQ"/>
    <property type="match status" value="1"/>
</dbReference>
<accession>A0A9D1IL81</accession>
<feature type="transmembrane region" description="Helical" evidence="9">
    <location>
        <begin position="72"/>
        <end position="95"/>
    </location>
</feature>
<evidence type="ECO:0000256" key="1">
    <source>
        <dbReference type="ARBA" id="ARBA00004651"/>
    </source>
</evidence>
<feature type="transmembrane region" description="Helical" evidence="9">
    <location>
        <begin position="236"/>
        <end position="257"/>
    </location>
</feature>
<dbReference type="GO" id="GO:0017038">
    <property type="term" value="P:protein import"/>
    <property type="evidence" value="ECO:0007669"/>
    <property type="project" value="TreeGrafter"/>
</dbReference>
<dbReference type="EMBL" id="DVMS01000014">
    <property type="protein sequence ID" value="HIU38137.1"/>
    <property type="molecule type" value="Genomic_DNA"/>
</dbReference>
<evidence type="ECO:0000256" key="4">
    <source>
        <dbReference type="ARBA" id="ARBA00022692"/>
    </source>
</evidence>
<feature type="domain" description="MotA/TolQ/ExbB proton channel" evidence="10">
    <location>
        <begin position="154"/>
        <end position="268"/>
    </location>
</feature>
<evidence type="ECO:0000256" key="5">
    <source>
        <dbReference type="ARBA" id="ARBA00022927"/>
    </source>
</evidence>
<keyword evidence="7 9" id="KW-0472">Membrane</keyword>
<keyword evidence="3" id="KW-1003">Cell membrane</keyword>
<evidence type="ECO:0000313" key="11">
    <source>
        <dbReference type="EMBL" id="HIU38137.1"/>
    </source>
</evidence>
<evidence type="ECO:0000256" key="8">
    <source>
        <dbReference type="RuleBase" id="RU004057"/>
    </source>
</evidence>
<evidence type="ECO:0000259" key="10">
    <source>
        <dbReference type="Pfam" id="PF01618"/>
    </source>
</evidence>
<feature type="transmembrane region" description="Helical" evidence="9">
    <location>
        <begin position="32"/>
        <end position="52"/>
    </location>
</feature>
<keyword evidence="5 8" id="KW-0653">Protein transport</keyword>
<dbReference type="InterPro" id="IPR002898">
    <property type="entry name" value="MotA_ExbB_proton_chnl"/>
</dbReference>
<protein>
    <submittedName>
        <fullName evidence="11">MotA/TolQ/ExbB proton channel family protein</fullName>
    </submittedName>
</protein>
<reference evidence="11" key="2">
    <citation type="journal article" date="2021" name="PeerJ">
        <title>Extensive microbial diversity within the chicken gut microbiome revealed by metagenomics and culture.</title>
        <authorList>
            <person name="Gilroy R."/>
            <person name="Ravi A."/>
            <person name="Getino M."/>
            <person name="Pursley I."/>
            <person name="Horton D.L."/>
            <person name="Alikhan N.F."/>
            <person name="Baker D."/>
            <person name="Gharbi K."/>
            <person name="Hall N."/>
            <person name="Watson M."/>
            <person name="Adriaenssens E.M."/>
            <person name="Foster-Nyarko E."/>
            <person name="Jarju S."/>
            <person name="Secka A."/>
            <person name="Antonio M."/>
            <person name="Oren A."/>
            <person name="Chaudhuri R.R."/>
            <person name="La Ragione R."/>
            <person name="Hildebrand F."/>
            <person name="Pallen M.J."/>
        </authorList>
    </citation>
    <scope>NUCLEOTIDE SEQUENCE</scope>
    <source>
        <strain evidence="11">17073</strain>
    </source>
</reference>
<gene>
    <name evidence="11" type="ORF">IAD18_00525</name>
</gene>
<dbReference type="InterPro" id="IPR050790">
    <property type="entry name" value="ExbB/TolQ_transport"/>
</dbReference>
<dbReference type="GO" id="GO:0005886">
    <property type="term" value="C:plasma membrane"/>
    <property type="evidence" value="ECO:0007669"/>
    <property type="project" value="UniProtKB-SubCell"/>
</dbReference>
<dbReference type="AlphaFoldDB" id="A0A9D1IL81"/>
<keyword evidence="6 9" id="KW-1133">Transmembrane helix</keyword>
<dbReference type="Proteomes" id="UP000824076">
    <property type="component" value="Unassembled WGS sequence"/>
</dbReference>
<evidence type="ECO:0000256" key="9">
    <source>
        <dbReference type="SAM" id="Phobius"/>
    </source>
</evidence>